<reference evidence="8" key="1">
    <citation type="submission" date="2023-02" db="EMBL/GenBank/DDBJ databases">
        <title>Genome of toxic invasive species Heracleum sosnowskyi carries increased number of genes despite the absence of recent whole-genome duplications.</title>
        <authorList>
            <person name="Schelkunov M."/>
            <person name="Shtratnikova V."/>
            <person name="Makarenko M."/>
            <person name="Klepikova A."/>
            <person name="Omelchenko D."/>
            <person name="Novikova G."/>
            <person name="Obukhova E."/>
            <person name="Bogdanov V."/>
            <person name="Penin A."/>
            <person name="Logacheva M."/>
        </authorList>
    </citation>
    <scope>NUCLEOTIDE SEQUENCE</scope>
    <source>
        <strain evidence="8">Hsosn_3</strain>
        <tissue evidence="8">Leaf</tissue>
    </source>
</reference>
<keyword evidence="3" id="KW-0507">mRNA processing</keyword>
<dbReference type="GO" id="GO:0000245">
    <property type="term" value="P:spliceosomal complex assembly"/>
    <property type="evidence" value="ECO:0007669"/>
    <property type="project" value="TreeGrafter"/>
</dbReference>
<accession>A0AAD8I4D8</accession>
<protein>
    <submittedName>
        <fullName evidence="8">Uncharacterized protein</fullName>
    </submittedName>
</protein>
<evidence type="ECO:0000256" key="1">
    <source>
        <dbReference type="ARBA" id="ARBA00004123"/>
    </source>
</evidence>
<dbReference type="PANTHER" id="PTHR11246">
    <property type="entry name" value="PRE-MRNA SPLICING FACTOR"/>
    <property type="match status" value="1"/>
</dbReference>
<feature type="transmembrane region" description="Helical" evidence="7">
    <location>
        <begin position="6"/>
        <end position="31"/>
    </location>
</feature>
<evidence type="ECO:0000256" key="4">
    <source>
        <dbReference type="ARBA" id="ARBA00022737"/>
    </source>
</evidence>
<name>A0AAD8I4D8_9APIA</name>
<evidence type="ECO:0000313" key="9">
    <source>
        <dbReference type="Proteomes" id="UP001237642"/>
    </source>
</evidence>
<keyword evidence="7" id="KW-1133">Transmembrane helix</keyword>
<dbReference type="Proteomes" id="UP001237642">
    <property type="component" value="Unassembled WGS sequence"/>
</dbReference>
<reference evidence="8" key="2">
    <citation type="submission" date="2023-05" db="EMBL/GenBank/DDBJ databases">
        <authorList>
            <person name="Schelkunov M.I."/>
        </authorList>
    </citation>
    <scope>NUCLEOTIDE SEQUENCE</scope>
    <source>
        <strain evidence="8">Hsosn_3</strain>
        <tissue evidence="8">Leaf</tissue>
    </source>
</reference>
<comment type="similarity">
    <text evidence="2">Belongs to the crooked-neck family.</text>
</comment>
<dbReference type="AlphaFoldDB" id="A0AAD8I4D8"/>
<evidence type="ECO:0000256" key="2">
    <source>
        <dbReference type="ARBA" id="ARBA00008644"/>
    </source>
</evidence>
<evidence type="ECO:0000256" key="3">
    <source>
        <dbReference type="ARBA" id="ARBA00022664"/>
    </source>
</evidence>
<dbReference type="EMBL" id="JAUIZM010000006">
    <property type="protein sequence ID" value="KAK1378416.1"/>
    <property type="molecule type" value="Genomic_DNA"/>
</dbReference>
<dbReference type="GO" id="GO:0071007">
    <property type="term" value="C:U2-type catalytic step 2 spliceosome"/>
    <property type="evidence" value="ECO:0007669"/>
    <property type="project" value="TreeGrafter"/>
</dbReference>
<comment type="subcellular location">
    <subcellularLocation>
        <location evidence="1">Nucleus</location>
    </subcellularLocation>
</comment>
<dbReference type="GO" id="GO:0071014">
    <property type="term" value="C:post-mRNA release spliceosomal complex"/>
    <property type="evidence" value="ECO:0007669"/>
    <property type="project" value="TreeGrafter"/>
</dbReference>
<dbReference type="GO" id="GO:0071011">
    <property type="term" value="C:precatalytic spliceosome"/>
    <property type="evidence" value="ECO:0007669"/>
    <property type="project" value="TreeGrafter"/>
</dbReference>
<keyword evidence="6" id="KW-0539">Nucleus</keyword>
<dbReference type="GO" id="GO:0000974">
    <property type="term" value="C:Prp19 complex"/>
    <property type="evidence" value="ECO:0007669"/>
    <property type="project" value="TreeGrafter"/>
</dbReference>
<comment type="caution">
    <text evidence="8">The sequence shown here is derived from an EMBL/GenBank/DDBJ whole genome shotgun (WGS) entry which is preliminary data.</text>
</comment>
<evidence type="ECO:0000256" key="5">
    <source>
        <dbReference type="ARBA" id="ARBA00023187"/>
    </source>
</evidence>
<evidence type="ECO:0000256" key="7">
    <source>
        <dbReference type="SAM" id="Phobius"/>
    </source>
</evidence>
<dbReference type="InterPro" id="IPR003107">
    <property type="entry name" value="HAT"/>
</dbReference>
<evidence type="ECO:0000256" key="6">
    <source>
        <dbReference type="ARBA" id="ARBA00023242"/>
    </source>
</evidence>
<keyword evidence="4" id="KW-0677">Repeat</keyword>
<evidence type="ECO:0000313" key="8">
    <source>
        <dbReference type="EMBL" id="KAK1378416.1"/>
    </source>
</evidence>
<keyword evidence="9" id="KW-1185">Reference proteome</keyword>
<dbReference type="PANTHER" id="PTHR11246:SF3">
    <property type="entry name" value="CROOKED NECK-LIKE PROTEIN 1"/>
    <property type="match status" value="1"/>
</dbReference>
<proteinExistence type="inferred from homology"/>
<keyword evidence="7" id="KW-0472">Membrane</keyword>
<dbReference type="SMART" id="SM00386">
    <property type="entry name" value="HAT"/>
    <property type="match status" value="1"/>
</dbReference>
<dbReference type="Gene3D" id="1.25.40.10">
    <property type="entry name" value="Tetratricopeptide repeat domain"/>
    <property type="match status" value="1"/>
</dbReference>
<keyword evidence="7" id="KW-0812">Transmembrane</keyword>
<dbReference type="InterPro" id="IPR011990">
    <property type="entry name" value="TPR-like_helical_dom_sf"/>
</dbReference>
<dbReference type="SUPFAM" id="SSF48452">
    <property type="entry name" value="TPR-like"/>
    <property type="match status" value="1"/>
</dbReference>
<organism evidence="8 9">
    <name type="scientific">Heracleum sosnowskyi</name>
    <dbReference type="NCBI Taxonomy" id="360622"/>
    <lineage>
        <taxon>Eukaryota</taxon>
        <taxon>Viridiplantae</taxon>
        <taxon>Streptophyta</taxon>
        <taxon>Embryophyta</taxon>
        <taxon>Tracheophyta</taxon>
        <taxon>Spermatophyta</taxon>
        <taxon>Magnoliopsida</taxon>
        <taxon>eudicotyledons</taxon>
        <taxon>Gunneridae</taxon>
        <taxon>Pentapetalae</taxon>
        <taxon>asterids</taxon>
        <taxon>campanulids</taxon>
        <taxon>Apiales</taxon>
        <taxon>Apiaceae</taxon>
        <taxon>Apioideae</taxon>
        <taxon>apioid superclade</taxon>
        <taxon>Tordylieae</taxon>
        <taxon>Tordyliinae</taxon>
        <taxon>Heracleum</taxon>
    </lineage>
</organism>
<sequence>MRYRSLIWVFSLDLGFCFGISVWGFDLGFIFSPYLDKQLGWLLKTRNIDRCRKLYEKYLEWSPENFYAWSQYAELERSLSEIERARAFFELSIAQLALDTRIVMEGQGTWVKILRKHFQE</sequence>
<gene>
    <name evidence="8" type="ORF">POM88_025160</name>
</gene>
<keyword evidence="5" id="KW-0508">mRNA splicing</keyword>
<dbReference type="InterPro" id="IPR045075">
    <property type="entry name" value="Syf1-like"/>
</dbReference>